<evidence type="ECO:0000313" key="3">
    <source>
        <dbReference type="Proteomes" id="UP000650467"/>
    </source>
</evidence>
<evidence type="ECO:0000313" key="2">
    <source>
        <dbReference type="EMBL" id="KAG2434802.1"/>
    </source>
</evidence>
<dbReference type="Proteomes" id="UP000650467">
    <property type="component" value="Unassembled WGS sequence"/>
</dbReference>
<feature type="region of interest" description="Disordered" evidence="1">
    <location>
        <begin position="42"/>
        <end position="63"/>
    </location>
</feature>
<proteinExistence type="predicted"/>
<name>A0A835VZA1_CHLIN</name>
<feature type="compositionally biased region" description="Low complexity" evidence="1">
    <location>
        <begin position="85"/>
        <end position="99"/>
    </location>
</feature>
<feature type="region of interest" description="Disordered" evidence="1">
    <location>
        <begin position="85"/>
        <end position="109"/>
    </location>
</feature>
<accession>A0A835VZA1</accession>
<evidence type="ECO:0000256" key="1">
    <source>
        <dbReference type="SAM" id="MobiDB-lite"/>
    </source>
</evidence>
<gene>
    <name evidence="2" type="ORF">HXX76_007687</name>
</gene>
<feature type="compositionally biased region" description="Basic and acidic residues" evidence="1">
    <location>
        <begin position="42"/>
        <end position="55"/>
    </location>
</feature>
<keyword evidence="3" id="KW-1185">Reference proteome</keyword>
<dbReference type="EMBL" id="JAEHOC010000016">
    <property type="protein sequence ID" value="KAG2434802.1"/>
    <property type="molecule type" value="Genomic_DNA"/>
</dbReference>
<comment type="caution">
    <text evidence="2">The sequence shown here is derived from an EMBL/GenBank/DDBJ whole genome shotgun (WGS) entry which is preliminary data.</text>
</comment>
<organism evidence="2 3">
    <name type="scientific">Chlamydomonas incerta</name>
    <dbReference type="NCBI Taxonomy" id="51695"/>
    <lineage>
        <taxon>Eukaryota</taxon>
        <taxon>Viridiplantae</taxon>
        <taxon>Chlorophyta</taxon>
        <taxon>core chlorophytes</taxon>
        <taxon>Chlorophyceae</taxon>
        <taxon>CS clade</taxon>
        <taxon>Chlamydomonadales</taxon>
        <taxon>Chlamydomonadaceae</taxon>
        <taxon>Chlamydomonas</taxon>
    </lineage>
</organism>
<reference evidence="2" key="1">
    <citation type="journal article" date="2020" name="bioRxiv">
        <title>Comparative genomics of Chlamydomonas.</title>
        <authorList>
            <person name="Craig R.J."/>
            <person name="Hasan A.R."/>
            <person name="Ness R.W."/>
            <person name="Keightley P.D."/>
        </authorList>
    </citation>
    <scope>NUCLEOTIDE SEQUENCE</scope>
    <source>
        <strain evidence="2">SAG 7.73</strain>
    </source>
</reference>
<dbReference type="AlphaFoldDB" id="A0A835VZA1"/>
<protein>
    <submittedName>
        <fullName evidence="2">Uncharacterized protein</fullName>
    </submittedName>
</protein>
<dbReference type="OrthoDB" id="10479186at2759"/>
<sequence>MQYSVIGLPGFLASFMQTAWAGERALGGTTLVGGELVGIPIDEHSAGSSKEKCDDAPTTSSADGAHAGLLRHCISEPQPCRILRSCSSGSGSGRSSPGSEAGTKTSSVDSSGWLLLDPNAATTAFGGLTLVGGELLGVAEDADDDVTVTITVRRIKGAKAD</sequence>